<sequence>MYFSMVLNALQPASKTLFYKNSFFPSSISSAVTSNVAGLIFGEIHAKY</sequence>
<name>A0A1Q8Y9L8_9BURK</name>
<protein>
    <submittedName>
        <fullName evidence="1">Uncharacterized protein</fullName>
    </submittedName>
</protein>
<evidence type="ECO:0000313" key="2">
    <source>
        <dbReference type="Proteomes" id="UP000185911"/>
    </source>
</evidence>
<keyword evidence="2" id="KW-1185">Reference proteome</keyword>
<reference evidence="1 2" key="1">
    <citation type="submission" date="2017-01" db="EMBL/GenBank/DDBJ databases">
        <title>Genome sequence of Rhodoferax antarcticus ANT.BR, a psychrophilic purple nonsulfur bacterium from an Antarctic microbial mat.</title>
        <authorList>
            <person name="Baker J."/>
            <person name="Riester C."/>
            <person name="Skinner B."/>
            <person name="Newell A."/>
            <person name="Swingley W."/>
            <person name="Madigan M."/>
            <person name="Jung D."/>
            <person name="Asao M."/>
            <person name="Chen M."/>
            <person name="Loughlin P."/>
            <person name="Pan H."/>
            <person name="Lin S."/>
            <person name="Li N."/>
            <person name="Shaw J."/>
            <person name="Prado M."/>
            <person name="Sherman C."/>
            <person name="Li X."/>
            <person name="Tang J."/>
            <person name="Blankenship R."/>
            <person name="Zhao T."/>
            <person name="Touchman J."/>
            <person name="Sattley M."/>
        </authorList>
    </citation>
    <scope>NUCLEOTIDE SEQUENCE [LARGE SCALE GENOMIC DNA]</scope>
    <source>
        <strain evidence="1 2">ANT.BR</strain>
    </source>
</reference>
<accession>A0A1Q8Y9L8</accession>
<gene>
    <name evidence="1" type="ORF">BLL52_4251</name>
</gene>
<proteinExistence type="predicted"/>
<dbReference type="Proteomes" id="UP000185911">
    <property type="component" value="Unassembled WGS sequence"/>
</dbReference>
<dbReference type="EMBL" id="MSYM01000020">
    <property type="protein sequence ID" value="OLP04637.1"/>
    <property type="molecule type" value="Genomic_DNA"/>
</dbReference>
<evidence type="ECO:0000313" key="1">
    <source>
        <dbReference type="EMBL" id="OLP04637.1"/>
    </source>
</evidence>
<organism evidence="1 2">
    <name type="scientific">Rhodoferax antarcticus ANT.BR</name>
    <dbReference type="NCBI Taxonomy" id="1111071"/>
    <lineage>
        <taxon>Bacteria</taxon>
        <taxon>Pseudomonadati</taxon>
        <taxon>Pseudomonadota</taxon>
        <taxon>Betaproteobacteria</taxon>
        <taxon>Burkholderiales</taxon>
        <taxon>Comamonadaceae</taxon>
        <taxon>Rhodoferax</taxon>
    </lineage>
</organism>
<dbReference type="AlphaFoldDB" id="A0A1Q8Y9L8"/>
<comment type="caution">
    <text evidence="1">The sequence shown here is derived from an EMBL/GenBank/DDBJ whole genome shotgun (WGS) entry which is preliminary data.</text>
</comment>